<dbReference type="AlphaFoldDB" id="A5E103"/>
<keyword evidence="4 5" id="KW-0539">Nucleus</keyword>
<dbReference type="Proteomes" id="UP000001996">
    <property type="component" value="Unassembled WGS sequence"/>
</dbReference>
<evidence type="ECO:0000256" key="3">
    <source>
        <dbReference type="ARBA" id="ARBA00023054"/>
    </source>
</evidence>
<sequence>MPTKKGQSLEEKLAALHAWFQSNHEFYTLKEIEQRGSKACKISLMQIKDLVVNLVNEGLVQQEKCGTTNLYWSFGFTQHKLKLDRVQKLKEECMLKEGRIQQLQTDLDALYAERDVAKLPNRAEELQRLECLKQQLSLCKKQHEQFQDLEKIEHLKKGIDFFNELIENIVCYVSERAMVSQAEIRNEFNIPFELEDPPEMSKAN</sequence>
<dbReference type="InterPro" id="IPR040453">
    <property type="entry name" value="Mnd1_HTH"/>
</dbReference>
<accession>A5E103</accession>
<protein>
    <recommendedName>
        <fullName evidence="5">Meiotic nuclear division protein 1</fullName>
    </recommendedName>
</protein>
<dbReference type="FunCoup" id="A5E103">
    <property type="interactions" value="169"/>
</dbReference>
<dbReference type="GeneID" id="5232822"/>
<dbReference type="VEuPathDB" id="FungiDB:LELG_03290"/>
<gene>
    <name evidence="8" type="ORF">LELG_03290</name>
</gene>
<name>A5E103_LODEL</name>
<dbReference type="OrthoDB" id="9978204at2759"/>
<organism evidence="8 9">
    <name type="scientific">Lodderomyces elongisporus (strain ATCC 11503 / CBS 2605 / JCM 1781 / NBRC 1676 / NRRL YB-4239)</name>
    <name type="common">Yeast</name>
    <name type="synonym">Saccharomyces elongisporus</name>
    <dbReference type="NCBI Taxonomy" id="379508"/>
    <lineage>
        <taxon>Eukaryota</taxon>
        <taxon>Fungi</taxon>
        <taxon>Dikarya</taxon>
        <taxon>Ascomycota</taxon>
        <taxon>Saccharomycotina</taxon>
        <taxon>Pichiomycetes</taxon>
        <taxon>Debaryomycetaceae</taxon>
        <taxon>Candida/Lodderomyces clade</taxon>
        <taxon>Lodderomyces</taxon>
    </lineage>
</organism>
<dbReference type="STRING" id="379508.A5E103"/>
<dbReference type="eggNOG" id="KOG3433">
    <property type="taxonomic scope" value="Eukaryota"/>
</dbReference>
<dbReference type="InterPro" id="IPR005647">
    <property type="entry name" value="Mnd1"/>
</dbReference>
<keyword evidence="3 6" id="KW-0175">Coiled coil</keyword>
<dbReference type="HOGENOM" id="CLU_080628_2_0_1"/>
<comment type="subcellular location">
    <subcellularLocation>
        <location evidence="1 5">Nucleus</location>
    </subcellularLocation>
</comment>
<evidence type="ECO:0000313" key="9">
    <source>
        <dbReference type="Proteomes" id="UP000001996"/>
    </source>
</evidence>
<evidence type="ECO:0000256" key="2">
    <source>
        <dbReference type="ARBA" id="ARBA00005981"/>
    </source>
</evidence>
<feature type="coiled-coil region" evidence="6">
    <location>
        <begin position="86"/>
        <end position="149"/>
    </location>
</feature>
<dbReference type="GO" id="GO:0007131">
    <property type="term" value="P:reciprocal meiotic recombination"/>
    <property type="evidence" value="ECO:0007669"/>
    <property type="project" value="InterPro"/>
</dbReference>
<evidence type="ECO:0000256" key="1">
    <source>
        <dbReference type="ARBA" id="ARBA00004123"/>
    </source>
</evidence>
<keyword evidence="9" id="KW-1185">Reference proteome</keyword>
<evidence type="ECO:0000256" key="6">
    <source>
        <dbReference type="SAM" id="Coils"/>
    </source>
</evidence>
<proteinExistence type="inferred from homology"/>
<evidence type="ECO:0000256" key="5">
    <source>
        <dbReference type="PIRNR" id="PIRNR026991"/>
    </source>
</evidence>
<dbReference type="GO" id="GO:0003690">
    <property type="term" value="F:double-stranded DNA binding"/>
    <property type="evidence" value="ECO:0007669"/>
    <property type="project" value="InterPro"/>
</dbReference>
<dbReference type="OMA" id="VCYWAFP"/>
<dbReference type="PIRSF" id="PIRSF026991">
    <property type="entry name" value="Mnd1"/>
    <property type="match status" value="1"/>
</dbReference>
<comment type="function">
    <text evidence="5">Required for proper homologous chromosome pairing and efficient cross-over and intragenic recombination during meiosis.</text>
</comment>
<feature type="domain" description="Mnd1 HTH" evidence="7">
    <location>
        <begin position="17"/>
        <end position="74"/>
    </location>
</feature>
<reference evidence="8 9" key="1">
    <citation type="journal article" date="2009" name="Nature">
        <title>Evolution of pathogenicity and sexual reproduction in eight Candida genomes.</title>
        <authorList>
            <person name="Butler G."/>
            <person name="Rasmussen M.D."/>
            <person name="Lin M.F."/>
            <person name="Santos M.A."/>
            <person name="Sakthikumar S."/>
            <person name="Munro C.A."/>
            <person name="Rheinbay E."/>
            <person name="Grabherr M."/>
            <person name="Forche A."/>
            <person name="Reedy J.L."/>
            <person name="Agrafioti I."/>
            <person name="Arnaud M.B."/>
            <person name="Bates S."/>
            <person name="Brown A.J."/>
            <person name="Brunke S."/>
            <person name="Costanzo M.C."/>
            <person name="Fitzpatrick D.A."/>
            <person name="de Groot P.W."/>
            <person name="Harris D."/>
            <person name="Hoyer L.L."/>
            <person name="Hube B."/>
            <person name="Klis F.M."/>
            <person name="Kodira C."/>
            <person name="Lennard N."/>
            <person name="Logue M.E."/>
            <person name="Martin R."/>
            <person name="Neiman A.M."/>
            <person name="Nikolaou E."/>
            <person name="Quail M.A."/>
            <person name="Quinn J."/>
            <person name="Santos M.C."/>
            <person name="Schmitzberger F.F."/>
            <person name="Sherlock G."/>
            <person name="Shah P."/>
            <person name="Silverstein K.A."/>
            <person name="Skrzypek M.S."/>
            <person name="Soll D."/>
            <person name="Staggs R."/>
            <person name="Stansfield I."/>
            <person name="Stumpf M.P."/>
            <person name="Sudbery P.E."/>
            <person name="Srikantha T."/>
            <person name="Zeng Q."/>
            <person name="Berman J."/>
            <person name="Berriman M."/>
            <person name="Heitman J."/>
            <person name="Gow N.A."/>
            <person name="Lorenz M.C."/>
            <person name="Birren B.W."/>
            <person name="Kellis M."/>
            <person name="Cuomo C.A."/>
        </authorList>
    </citation>
    <scope>NUCLEOTIDE SEQUENCE [LARGE SCALE GENOMIC DNA]</scope>
    <source>
        <strain evidence="9">ATCC 11503 / BCRC 21390 / CBS 2605 / JCM 1781 / NBRC 1676 / NRRL YB-4239</strain>
    </source>
</reference>
<evidence type="ECO:0000256" key="4">
    <source>
        <dbReference type="ARBA" id="ARBA00023242"/>
    </source>
</evidence>
<dbReference type="GO" id="GO:0005634">
    <property type="term" value="C:nucleus"/>
    <property type="evidence" value="ECO:0007669"/>
    <property type="project" value="UniProtKB-SubCell"/>
</dbReference>
<dbReference type="Pfam" id="PF03962">
    <property type="entry name" value="Mnd1"/>
    <property type="match status" value="1"/>
</dbReference>
<dbReference type="KEGG" id="lel:PVL30_002789"/>
<evidence type="ECO:0000313" key="8">
    <source>
        <dbReference type="EMBL" id="EDK45111.1"/>
    </source>
</evidence>
<dbReference type="InParanoid" id="A5E103"/>
<evidence type="ECO:0000259" key="7">
    <source>
        <dbReference type="Pfam" id="PF03962"/>
    </source>
</evidence>
<dbReference type="EMBL" id="CH981527">
    <property type="protein sequence ID" value="EDK45111.1"/>
    <property type="molecule type" value="Genomic_DNA"/>
</dbReference>
<comment type="similarity">
    <text evidence="2 5">Belongs to the MND1 family.</text>
</comment>